<reference evidence="8 9" key="1">
    <citation type="journal article" date="2015" name="Genome Announc.">
        <title>Expanding the biotechnology potential of lactobacilli through comparative genomics of 213 strains and associated genera.</title>
        <authorList>
            <person name="Sun Z."/>
            <person name="Harris H.M."/>
            <person name="McCann A."/>
            <person name="Guo C."/>
            <person name="Argimon S."/>
            <person name="Zhang W."/>
            <person name="Yang X."/>
            <person name="Jeffery I.B."/>
            <person name="Cooney J.C."/>
            <person name="Kagawa T.F."/>
            <person name="Liu W."/>
            <person name="Song Y."/>
            <person name="Salvetti E."/>
            <person name="Wrobel A."/>
            <person name="Rasinkangas P."/>
            <person name="Parkhill J."/>
            <person name="Rea M.C."/>
            <person name="O'Sullivan O."/>
            <person name="Ritari J."/>
            <person name="Douillard F.P."/>
            <person name="Paul Ross R."/>
            <person name="Yang R."/>
            <person name="Briner A.E."/>
            <person name="Felis G.E."/>
            <person name="de Vos W.M."/>
            <person name="Barrangou R."/>
            <person name="Klaenhammer T.R."/>
            <person name="Caufield P.W."/>
            <person name="Cui Y."/>
            <person name="Zhang H."/>
            <person name="O'Toole P.W."/>
        </authorList>
    </citation>
    <scope>NUCLEOTIDE SEQUENCE [LARGE SCALE GENOMIC DNA]</scope>
    <source>
        <strain evidence="8 9">DSM 18933</strain>
    </source>
</reference>
<dbReference type="GO" id="GO:0003676">
    <property type="term" value="F:nucleic acid binding"/>
    <property type="evidence" value="ECO:0007669"/>
    <property type="project" value="InterPro"/>
</dbReference>
<evidence type="ECO:0000259" key="6">
    <source>
        <dbReference type="Pfam" id="PF05175"/>
    </source>
</evidence>
<dbReference type="Gene3D" id="3.40.50.150">
    <property type="entry name" value="Vaccinia Virus protein VP39"/>
    <property type="match status" value="1"/>
</dbReference>
<dbReference type="InterPro" id="IPR002052">
    <property type="entry name" value="DNA_methylase_N6_adenine_CS"/>
</dbReference>
<evidence type="ECO:0000256" key="1">
    <source>
        <dbReference type="ARBA" id="ARBA00022603"/>
    </source>
</evidence>
<dbReference type="Pfam" id="PF05175">
    <property type="entry name" value="MTS"/>
    <property type="match status" value="1"/>
</dbReference>
<keyword evidence="3 5" id="KW-0949">S-adenosyl-L-methionine</keyword>
<feature type="binding site" evidence="5">
    <location>
        <begin position="122"/>
        <end position="126"/>
    </location>
    <ligand>
        <name>S-adenosyl-L-methionine</name>
        <dbReference type="ChEBI" id="CHEBI:59789"/>
    </ligand>
</feature>
<dbReference type="GO" id="GO:0032259">
    <property type="term" value="P:methylation"/>
    <property type="evidence" value="ECO:0007669"/>
    <property type="project" value="UniProtKB-KW"/>
</dbReference>
<dbReference type="eggNOG" id="COG2890">
    <property type="taxonomic scope" value="Bacteria"/>
</dbReference>
<dbReference type="EC" id="2.1.1.297" evidence="5"/>
<feature type="domain" description="Release factor glutamine methyltransferase N-terminal" evidence="7">
    <location>
        <begin position="10"/>
        <end position="77"/>
    </location>
</feature>
<evidence type="ECO:0000256" key="3">
    <source>
        <dbReference type="ARBA" id="ARBA00022691"/>
    </source>
</evidence>
<evidence type="ECO:0000256" key="4">
    <source>
        <dbReference type="ARBA" id="ARBA00048391"/>
    </source>
</evidence>
<dbReference type="NCBIfam" id="TIGR00536">
    <property type="entry name" value="hemK_fam"/>
    <property type="match status" value="1"/>
</dbReference>
<evidence type="ECO:0000256" key="2">
    <source>
        <dbReference type="ARBA" id="ARBA00022679"/>
    </source>
</evidence>
<keyword evidence="1 5" id="KW-0489">Methyltransferase</keyword>
<name>A0A0R1WRN6_9LACO</name>
<dbReference type="GO" id="GO:0102559">
    <property type="term" value="F:peptide chain release factor N(5)-glutamine methyltransferase activity"/>
    <property type="evidence" value="ECO:0007669"/>
    <property type="project" value="UniProtKB-EC"/>
</dbReference>
<dbReference type="InterPro" id="IPR004556">
    <property type="entry name" value="HemK-like"/>
</dbReference>
<dbReference type="HAMAP" id="MF_02126">
    <property type="entry name" value="RF_methyltr_PrmC"/>
    <property type="match status" value="1"/>
</dbReference>
<comment type="similarity">
    <text evidence="5">Belongs to the protein N5-glutamine methyltransferase family. PrmC subfamily.</text>
</comment>
<keyword evidence="9" id="KW-1185">Reference proteome</keyword>
<accession>A0A0R1WRN6</accession>
<keyword evidence="2 5" id="KW-0808">Transferase</keyword>
<comment type="function">
    <text evidence="5">Methylates the class 1 translation termination release factors RF1/PrfA and RF2/PrfB on the glutamine residue of the universally conserved GGQ motif.</text>
</comment>
<dbReference type="AlphaFoldDB" id="A0A0R1WRN6"/>
<dbReference type="SUPFAM" id="SSF53335">
    <property type="entry name" value="S-adenosyl-L-methionine-dependent methyltransferases"/>
    <property type="match status" value="1"/>
</dbReference>
<dbReference type="EMBL" id="AZGD01000090">
    <property type="protein sequence ID" value="KRM18836.1"/>
    <property type="molecule type" value="Genomic_DNA"/>
</dbReference>
<feature type="binding site" evidence="5">
    <location>
        <position position="186"/>
    </location>
    <ligand>
        <name>S-adenosyl-L-methionine</name>
        <dbReference type="ChEBI" id="CHEBI:59789"/>
    </ligand>
</feature>
<gene>
    <name evidence="5" type="primary">prmC</name>
    <name evidence="8" type="ORF">FC40_GL000621</name>
</gene>
<dbReference type="PANTHER" id="PTHR18895">
    <property type="entry name" value="HEMK METHYLTRANSFERASE"/>
    <property type="match status" value="1"/>
</dbReference>
<dbReference type="PANTHER" id="PTHR18895:SF74">
    <property type="entry name" value="MTRF1L RELEASE FACTOR GLUTAMINE METHYLTRANSFERASE"/>
    <property type="match status" value="1"/>
</dbReference>
<dbReference type="InterPro" id="IPR050320">
    <property type="entry name" value="N5-glutamine_MTase"/>
</dbReference>
<dbReference type="InterPro" id="IPR040758">
    <property type="entry name" value="PrmC_N"/>
</dbReference>
<dbReference type="CDD" id="cd02440">
    <property type="entry name" value="AdoMet_MTases"/>
    <property type="match status" value="1"/>
</dbReference>
<proteinExistence type="inferred from homology"/>
<sequence>MNSVFTYFKAQQWAFSYVKNKDVTNEEIDRILCGLKGWNTTDLLINYQTEMPENEFEEFKALLDRFIQGEPIAYLLGFQSFYGLNLNVSSDTLIPRPETEELVDWILEDNDINQGLSVLDIGTGTGAIGLALKQNSANWNVMLSDISDKALRVAKQNAKNLGLKVETVQSDLTQNIDGKFDIIVSNPPYIAEDERKYMDESAINFEPHLALFAENNGLALYERIATEISKNLKNNTVIYLEIGFKQGNAVKKIFQKEFPKAKITVKKDFYDNDRMVRIKYRGEKDANDENIY</sequence>
<dbReference type="Proteomes" id="UP000051054">
    <property type="component" value="Unassembled WGS sequence"/>
</dbReference>
<evidence type="ECO:0000259" key="7">
    <source>
        <dbReference type="Pfam" id="PF17827"/>
    </source>
</evidence>
<dbReference type="PATRIC" id="fig|1423755.3.peg.675"/>
<evidence type="ECO:0000313" key="9">
    <source>
        <dbReference type="Proteomes" id="UP000051054"/>
    </source>
</evidence>
<feature type="binding site" evidence="5">
    <location>
        <position position="145"/>
    </location>
    <ligand>
        <name>S-adenosyl-L-methionine</name>
        <dbReference type="ChEBI" id="CHEBI:59789"/>
    </ligand>
</feature>
<dbReference type="NCBIfam" id="TIGR03534">
    <property type="entry name" value="RF_mod_PrmC"/>
    <property type="match status" value="1"/>
</dbReference>
<feature type="binding site" evidence="5">
    <location>
        <begin position="186"/>
        <end position="189"/>
    </location>
    <ligand>
        <name>substrate</name>
    </ligand>
</feature>
<dbReference type="Gene3D" id="1.10.8.10">
    <property type="entry name" value="DNA helicase RuvA subunit, C-terminal domain"/>
    <property type="match status" value="1"/>
</dbReference>
<comment type="caution">
    <text evidence="5">Lacks conserved residue(s) required for the propagation of feature annotation.</text>
</comment>
<dbReference type="InterPro" id="IPR029063">
    <property type="entry name" value="SAM-dependent_MTases_sf"/>
</dbReference>
<comment type="catalytic activity">
    <reaction evidence="4 5">
        <text>L-glutaminyl-[peptide chain release factor] + S-adenosyl-L-methionine = N(5)-methyl-L-glutaminyl-[peptide chain release factor] + S-adenosyl-L-homocysteine + H(+)</text>
        <dbReference type="Rhea" id="RHEA:42896"/>
        <dbReference type="Rhea" id="RHEA-COMP:10271"/>
        <dbReference type="Rhea" id="RHEA-COMP:10272"/>
        <dbReference type="ChEBI" id="CHEBI:15378"/>
        <dbReference type="ChEBI" id="CHEBI:30011"/>
        <dbReference type="ChEBI" id="CHEBI:57856"/>
        <dbReference type="ChEBI" id="CHEBI:59789"/>
        <dbReference type="ChEBI" id="CHEBI:61891"/>
        <dbReference type="EC" id="2.1.1.297"/>
    </reaction>
</comment>
<dbReference type="OrthoDB" id="9800643at2"/>
<organism evidence="8 9">
    <name type="scientific">Ligilactobacillus hayakitensis DSM 18933 = JCM 14209</name>
    <dbReference type="NCBI Taxonomy" id="1423755"/>
    <lineage>
        <taxon>Bacteria</taxon>
        <taxon>Bacillati</taxon>
        <taxon>Bacillota</taxon>
        <taxon>Bacilli</taxon>
        <taxon>Lactobacillales</taxon>
        <taxon>Lactobacillaceae</taxon>
        <taxon>Ligilactobacillus</taxon>
    </lineage>
</organism>
<dbReference type="InterPro" id="IPR007848">
    <property type="entry name" value="Small_mtfrase_dom"/>
</dbReference>
<evidence type="ECO:0000256" key="5">
    <source>
        <dbReference type="HAMAP-Rule" id="MF_02126"/>
    </source>
</evidence>
<protein>
    <recommendedName>
        <fullName evidence="5">Release factor glutamine methyltransferase</fullName>
        <shortName evidence="5">RF MTase</shortName>
        <ecNumber evidence="5">2.1.1.297</ecNumber>
    </recommendedName>
    <alternativeName>
        <fullName evidence="5">N5-glutamine methyltransferase PrmC</fullName>
    </alternativeName>
    <alternativeName>
        <fullName evidence="5">Protein-(glutamine-N5) MTase PrmC</fullName>
    </alternativeName>
    <alternativeName>
        <fullName evidence="5">Protein-glutamine N-methyltransferase PrmC</fullName>
    </alternativeName>
</protein>
<dbReference type="InterPro" id="IPR019874">
    <property type="entry name" value="RF_methyltr_PrmC"/>
</dbReference>
<comment type="caution">
    <text evidence="8">The sequence shown here is derived from an EMBL/GenBank/DDBJ whole genome shotgun (WGS) entry which is preliminary data.</text>
</comment>
<dbReference type="PROSITE" id="PS00092">
    <property type="entry name" value="N6_MTASE"/>
    <property type="match status" value="1"/>
</dbReference>
<dbReference type="Pfam" id="PF17827">
    <property type="entry name" value="PrmC_N"/>
    <property type="match status" value="1"/>
</dbReference>
<dbReference type="STRING" id="1423755.FC40_GL000621"/>
<dbReference type="RefSeq" id="WP_025022880.1">
    <property type="nucleotide sequence ID" value="NZ_AZGD01000090.1"/>
</dbReference>
<evidence type="ECO:0000313" key="8">
    <source>
        <dbReference type="EMBL" id="KRM18836.1"/>
    </source>
</evidence>
<feature type="domain" description="Methyltransferase small" evidence="6">
    <location>
        <begin position="114"/>
        <end position="196"/>
    </location>
</feature>